<feature type="compositionally biased region" description="Polar residues" evidence="1">
    <location>
        <begin position="110"/>
        <end position="124"/>
    </location>
</feature>
<reference evidence="2" key="2">
    <citation type="submission" date="2022-01" db="EMBL/GenBank/DDBJ databases">
        <authorList>
            <person name="Yamashiro T."/>
            <person name="Shiraishi A."/>
            <person name="Satake H."/>
            <person name="Nakayama K."/>
        </authorList>
    </citation>
    <scope>NUCLEOTIDE SEQUENCE</scope>
</reference>
<gene>
    <name evidence="2" type="ORF">Tco_1030581</name>
</gene>
<organism evidence="2 3">
    <name type="scientific">Tanacetum coccineum</name>
    <dbReference type="NCBI Taxonomy" id="301880"/>
    <lineage>
        <taxon>Eukaryota</taxon>
        <taxon>Viridiplantae</taxon>
        <taxon>Streptophyta</taxon>
        <taxon>Embryophyta</taxon>
        <taxon>Tracheophyta</taxon>
        <taxon>Spermatophyta</taxon>
        <taxon>Magnoliopsida</taxon>
        <taxon>eudicotyledons</taxon>
        <taxon>Gunneridae</taxon>
        <taxon>Pentapetalae</taxon>
        <taxon>asterids</taxon>
        <taxon>campanulids</taxon>
        <taxon>Asterales</taxon>
        <taxon>Asteraceae</taxon>
        <taxon>Asteroideae</taxon>
        <taxon>Anthemideae</taxon>
        <taxon>Anthemidinae</taxon>
        <taxon>Tanacetum</taxon>
    </lineage>
</organism>
<evidence type="ECO:0000256" key="1">
    <source>
        <dbReference type="SAM" id="MobiDB-lite"/>
    </source>
</evidence>
<feature type="region of interest" description="Disordered" evidence="1">
    <location>
        <begin position="51"/>
        <end position="169"/>
    </location>
</feature>
<keyword evidence="3" id="KW-1185">Reference proteome</keyword>
<comment type="caution">
    <text evidence="2">The sequence shown here is derived from an EMBL/GenBank/DDBJ whole genome shotgun (WGS) entry which is preliminary data.</text>
</comment>
<dbReference type="Proteomes" id="UP001151760">
    <property type="component" value="Unassembled WGS sequence"/>
</dbReference>
<accession>A0ABQ5G828</accession>
<name>A0ABQ5G828_9ASTR</name>
<protein>
    <submittedName>
        <fullName evidence="2">Uncharacterized protein</fullName>
    </submittedName>
</protein>
<dbReference type="EMBL" id="BQNB010018156">
    <property type="protein sequence ID" value="GJT71295.1"/>
    <property type="molecule type" value="Genomic_DNA"/>
</dbReference>
<reference evidence="2" key="1">
    <citation type="journal article" date="2022" name="Int. J. Mol. Sci.">
        <title>Draft Genome of Tanacetum Coccineum: Genomic Comparison of Closely Related Tanacetum-Family Plants.</title>
        <authorList>
            <person name="Yamashiro T."/>
            <person name="Shiraishi A."/>
            <person name="Nakayama K."/>
            <person name="Satake H."/>
        </authorList>
    </citation>
    <scope>NUCLEOTIDE SEQUENCE</scope>
</reference>
<proteinExistence type="predicted"/>
<evidence type="ECO:0000313" key="2">
    <source>
        <dbReference type="EMBL" id="GJT71295.1"/>
    </source>
</evidence>
<sequence>MCAPMIWSSQRWDALGTTLDNALITSMEGLQRATFHHPSPKTVPKAWTKALPSASPQVPDSEAVGGKAPQKAKSKLVSETPRTTRRKCAKNPVRACQGDETAPGEARRSPGQQKGPQTKFTRNSPGDIPKTELASQTNSYPRVVRGRAGERQVYPTDNDPKGDTRNRRCKLPKTTTNAHLEEEASMRNGYWRIIGRRAHTTNECDHCAS</sequence>
<evidence type="ECO:0000313" key="3">
    <source>
        <dbReference type="Proteomes" id="UP001151760"/>
    </source>
</evidence>